<proteinExistence type="predicted"/>
<dbReference type="RefSeq" id="WP_106658779.1">
    <property type="nucleotide sequence ID" value="NZ_PJEO01000015.1"/>
</dbReference>
<name>A0A2N3HMJ6_9FLAO</name>
<comment type="caution">
    <text evidence="1">The sequence shown here is derived from an EMBL/GenBank/DDBJ whole genome shotgun (WGS) entry which is preliminary data.</text>
</comment>
<dbReference type="OrthoDB" id="631303at2"/>
<organism evidence="1 2">
    <name type="scientific">Confluentibacter flavum</name>
    <dbReference type="NCBI Taxonomy" id="1909700"/>
    <lineage>
        <taxon>Bacteria</taxon>
        <taxon>Pseudomonadati</taxon>
        <taxon>Bacteroidota</taxon>
        <taxon>Flavobacteriia</taxon>
        <taxon>Flavobacteriales</taxon>
        <taxon>Flavobacteriaceae</taxon>
        <taxon>Confluentibacter</taxon>
    </lineage>
</organism>
<sequence length="467" mass="55450">MLLFIPKNLDFEELIIKNPPTFKKTKFKIEKLLYIIHLIIHIPLVNKLYRDKRFIPINSTLLQSKIHNYTEYLDYLVNILKIVECDNQYISGKKSKGYKLKDYYQTEVIIYEVMDCVFKKALSQEKTKNIEVEKKLYHLTKWFNDLSMDFEEAMKFAKTQYKIQSKTTDIPNITNSFNYAKMSIYKIFKRDFFMIRDLNVYRFHSNLTNMPSMLRNALSYNGENLISIDIKNSQPYFSTILMNPLFWRKEKNGIKTSDNGTKTSDFFNLGCKSTDFQLIINIYKLKCNNIIPYIMLEEILGCILKHDFSYFINLVVTGKLYEFLQEEIKTEHDVVYNDRKGVKAMVFLVLFSHNNFLGQPEAKPKKLFKNLFPEVYSLFEIIKRKDKTLLPRLLQNIESYLIVDVIAKRISEEYPLAPIFTIHDSIATTPQYVDIVEQVMNEELYLKIGQKPKLKREYWNINNLKKV</sequence>
<gene>
    <name evidence="1" type="ORF">CSW08_04825</name>
</gene>
<evidence type="ECO:0000313" key="1">
    <source>
        <dbReference type="EMBL" id="PKQ46068.1"/>
    </source>
</evidence>
<reference evidence="1 2" key="1">
    <citation type="submission" date="2017-12" db="EMBL/GenBank/DDBJ databases">
        <title>Confluentibacter flavum sp. nov., isolated from the saline lake.</title>
        <authorList>
            <person name="Yu L."/>
        </authorList>
    </citation>
    <scope>NUCLEOTIDE SEQUENCE [LARGE SCALE GENOMIC DNA]</scope>
    <source>
        <strain evidence="1 2">3B</strain>
    </source>
</reference>
<dbReference type="AlphaFoldDB" id="A0A2N3HMJ6"/>
<dbReference type="Proteomes" id="UP000233435">
    <property type="component" value="Unassembled WGS sequence"/>
</dbReference>
<accession>A0A2N3HMJ6</accession>
<protein>
    <recommendedName>
        <fullName evidence="3">DNA-directed RNA polymerase</fullName>
    </recommendedName>
</protein>
<evidence type="ECO:0000313" key="2">
    <source>
        <dbReference type="Proteomes" id="UP000233435"/>
    </source>
</evidence>
<keyword evidence="2" id="KW-1185">Reference proteome</keyword>
<dbReference type="EMBL" id="PJEO01000015">
    <property type="protein sequence ID" value="PKQ46068.1"/>
    <property type="molecule type" value="Genomic_DNA"/>
</dbReference>
<evidence type="ECO:0008006" key="3">
    <source>
        <dbReference type="Google" id="ProtNLM"/>
    </source>
</evidence>